<name>A0A0P6VSU1_9HYPH</name>
<organism evidence="7 8">
    <name type="scientific">Prosthecodimorpha hirschii</name>
    <dbReference type="NCBI Taxonomy" id="665126"/>
    <lineage>
        <taxon>Bacteria</taxon>
        <taxon>Pseudomonadati</taxon>
        <taxon>Pseudomonadota</taxon>
        <taxon>Alphaproteobacteria</taxon>
        <taxon>Hyphomicrobiales</taxon>
        <taxon>Ancalomicrobiaceae</taxon>
        <taxon>Prosthecodimorpha</taxon>
    </lineage>
</organism>
<dbReference type="InterPro" id="IPR013563">
    <property type="entry name" value="Oligopep_ABC_C"/>
</dbReference>
<evidence type="ECO:0000256" key="2">
    <source>
        <dbReference type="ARBA" id="ARBA00005417"/>
    </source>
</evidence>
<sequence length="336" mass="36349">MTDGLTTGVPTTGVPILRFEDVNRDFTTPGGWFARRRVLRAVNAVTLDVPAGRVTGVVGESGCGKSTLARLALGLIKPTDGRVSFEGEDLATARRARLRQLRARMQMVFQDPYSSIDPRMTIGDAVLEPFVVQGIRLTGAARAAKAEALLGMVGLDPSLARNHPHHLSGGQKQRVGIARALALEPRLVVLDEPTASLDVSIQAQIVALLEALKARLDLTYLFISHDLALVRYFCDRIVVMYLGAVVEILPSPAAPIRHPYTRALLDSAFVPDPTRRQTLARATGEIPSAFDLPPGCVYAPRCPLADETCRRIRPQLDRSAHPVACHHPLDRAGAGS</sequence>
<comment type="caution">
    <text evidence="7">The sequence shown here is derived from an EMBL/GenBank/DDBJ whole genome shotgun (WGS) entry which is preliminary data.</text>
</comment>
<evidence type="ECO:0000259" key="6">
    <source>
        <dbReference type="PROSITE" id="PS50893"/>
    </source>
</evidence>
<dbReference type="Proteomes" id="UP000048984">
    <property type="component" value="Unassembled WGS sequence"/>
</dbReference>
<evidence type="ECO:0000256" key="3">
    <source>
        <dbReference type="ARBA" id="ARBA00022448"/>
    </source>
</evidence>
<dbReference type="NCBIfam" id="TIGR01727">
    <property type="entry name" value="oligo_HPY"/>
    <property type="match status" value="1"/>
</dbReference>
<gene>
    <name evidence="7" type="ORF">ABB55_15210</name>
</gene>
<dbReference type="PANTHER" id="PTHR43776:SF7">
    <property type="entry name" value="D,D-DIPEPTIDE TRANSPORT ATP-BINDING PROTEIN DDPF-RELATED"/>
    <property type="match status" value="1"/>
</dbReference>
<evidence type="ECO:0000313" key="7">
    <source>
        <dbReference type="EMBL" id="KPL55911.1"/>
    </source>
</evidence>
<evidence type="ECO:0000256" key="1">
    <source>
        <dbReference type="ARBA" id="ARBA00004417"/>
    </source>
</evidence>
<comment type="similarity">
    <text evidence="2">Belongs to the ABC transporter superfamily.</text>
</comment>
<dbReference type="GO" id="GO:0015833">
    <property type="term" value="P:peptide transport"/>
    <property type="evidence" value="ECO:0007669"/>
    <property type="project" value="InterPro"/>
</dbReference>
<dbReference type="EMBL" id="LJYW01000001">
    <property type="protein sequence ID" value="KPL55911.1"/>
    <property type="molecule type" value="Genomic_DNA"/>
</dbReference>
<keyword evidence="4" id="KW-0547">Nucleotide-binding</keyword>
<dbReference type="CDD" id="cd03257">
    <property type="entry name" value="ABC_NikE_OppD_transporters"/>
    <property type="match status" value="1"/>
</dbReference>
<dbReference type="STRING" id="665126.ABB55_15210"/>
<dbReference type="GO" id="GO:0005524">
    <property type="term" value="F:ATP binding"/>
    <property type="evidence" value="ECO:0007669"/>
    <property type="project" value="UniProtKB-KW"/>
</dbReference>
<protein>
    <submittedName>
        <fullName evidence="7">Peptide ABC transporter ATP-binding protein</fullName>
    </submittedName>
</protein>
<feature type="domain" description="ABC transporter" evidence="6">
    <location>
        <begin position="17"/>
        <end position="267"/>
    </location>
</feature>
<reference evidence="7 8" key="2">
    <citation type="submission" date="2015-10" db="EMBL/GenBank/DDBJ databases">
        <title>Draft Genome Sequence of Prosthecomicrobium hirschii ATCC 27832.</title>
        <authorList>
            <person name="Daniel J."/>
            <person name="Givan S.A."/>
            <person name="Brun Y.V."/>
            <person name="Brown P.J."/>
        </authorList>
    </citation>
    <scope>NUCLEOTIDE SEQUENCE [LARGE SCALE GENOMIC DNA]</scope>
    <source>
        <strain evidence="7 8">16</strain>
    </source>
</reference>
<dbReference type="PANTHER" id="PTHR43776">
    <property type="entry name" value="TRANSPORT ATP-BINDING PROTEIN"/>
    <property type="match status" value="1"/>
</dbReference>
<reference evidence="7 8" key="1">
    <citation type="submission" date="2015-09" db="EMBL/GenBank/DDBJ databases">
        <authorList>
            <person name="Jackson K.R."/>
            <person name="Lunt B.L."/>
            <person name="Fisher J.N.B."/>
            <person name="Gardner A.V."/>
            <person name="Bailey M.E."/>
            <person name="Deus L.M."/>
            <person name="Earl A.S."/>
            <person name="Gibby P.D."/>
            <person name="Hartmann K.A."/>
            <person name="Liu J.E."/>
            <person name="Manci A.M."/>
            <person name="Nielsen D.A."/>
            <person name="Solomon M.B."/>
            <person name="Breakwell D.P."/>
            <person name="Burnett S.H."/>
            <person name="Grose J.H."/>
        </authorList>
    </citation>
    <scope>NUCLEOTIDE SEQUENCE [LARGE SCALE GENOMIC DNA]</scope>
    <source>
        <strain evidence="7 8">16</strain>
    </source>
</reference>
<dbReference type="SUPFAM" id="SSF52540">
    <property type="entry name" value="P-loop containing nucleoside triphosphate hydrolases"/>
    <property type="match status" value="1"/>
</dbReference>
<evidence type="ECO:0000256" key="5">
    <source>
        <dbReference type="ARBA" id="ARBA00022840"/>
    </source>
</evidence>
<keyword evidence="5 7" id="KW-0067">ATP-binding</keyword>
<proteinExistence type="inferred from homology"/>
<evidence type="ECO:0000256" key="4">
    <source>
        <dbReference type="ARBA" id="ARBA00022741"/>
    </source>
</evidence>
<dbReference type="SMART" id="SM00382">
    <property type="entry name" value="AAA"/>
    <property type="match status" value="1"/>
</dbReference>
<dbReference type="Pfam" id="PF00005">
    <property type="entry name" value="ABC_tran"/>
    <property type="match status" value="1"/>
</dbReference>
<dbReference type="InterPro" id="IPR003439">
    <property type="entry name" value="ABC_transporter-like_ATP-bd"/>
</dbReference>
<dbReference type="Gene3D" id="3.40.50.300">
    <property type="entry name" value="P-loop containing nucleotide triphosphate hydrolases"/>
    <property type="match status" value="1"/>
</dbReference>
<keyword evidence="3" id="KW-0813">Transport</keyword>
<dbReference type="AlphaFoldDB" id="A0A0P6VSU1"/>
<dbReference type="GO" id="GO:0016887">
    <property type="term" value="F:ATP hydrolysis activity"/>
    <property type="evidence" value="ECO:0007669"/>
    <property type="project" value="InterPro"/>
</dbReference>
<dbReference type="InterPro" id="IPR027417">
    <property type="entry name" value="P-loop_NTPase"/>
</dbReference>
<dbReference type="FunFam" id="3.40.50.300:FF:000016">
    <property type="entry name" value="Oligopeptide ABC transporter ATP-binding component"/>
    <property type="match status" value="1"/>
</dbReference>
<dbReference type="GO" id="GO:0055085">
    <property type="term" value="P:transmembrane transport"/>
    <property type="evidence" value="ECO:0007669"/>
    <property type="project" value="UniProtKB-ARBA"/>
</dbReference>
<dbReference type="PROSITE" id="PS00211">
    <property type="entry name" value="ABC_TRANSPORTER_1"/>
    <property type="match status" value="1"/>
</dbReference>
<dbReference type="InterPro" id="IPR003593">
    <property type="entry name" value="AAA+_ATPase"/>
</dbReference>
<dbReference type="InterPro" id="IPR050319">
    <property type="entry name" value="ABC_transp_ATP-bind"/>
</dbReference>
<accession>A0A0P6VSU1</accession>
<evidence type="ECO:0000313" key="8">
    <source>
        <dbReference type="Proteomes" id="UP000048984"/>
    </source>
</evidence>
<keyword evidence="8" id="KW-1185">Reference proteome</keyword>
<dbReference type="GO" id="GO:0005886">
    <property type="term" value="C:plasma membrane"/>
    <property type="evidence" value="ECO:0007669"/>
    <property type="project" value="UniProtKB-SubCell"/>
</dbReference>
<dbReference type="Pfam" id="PF08352">
    <property type="entry name" value="oligo_HPY"/>
    <property type="match status" value="1"/>
</dbReference>
<comment type="subcellular location">
    <subcellularLocation>
        <location evidence="1">Cell inner membrane</location>
        <topology evidence="1">Peripheral membrane protein</topology>
    </subcellularLocation>
</comment>
<dbReference type="PROSITE" id="PS50893">
    <property type="entry name" value="ABC_TRANSPORTER_2"/>
    <property type="match status" value="1"/>
</dbReference>
<dbReference type="InterPro" id="IPR017871">
    <property type="entry name" value="ABC_transporter-like_CS"/>
</dbReference>